<keyword evidence="6 8" id="KW-0496">Mitochondrion</keyword>
<dbReference type="Pfam" id="PF08294">
    <property type="entry name" value="TIM21"/>
    <property type="match status" value="1"/>
</dbReference>
<evidence type="ECO:0000256" key="4">
    <source>
        <dbReference type="ARBA" id="ARBA00022946"/>
    </source>
</evidence>
<evidence type="ECO:0000313" key="12">
    <source>
        <dbReference type="RefSeq" id="XP_014678547.1"/>
    </source>
</evidence>
<comment type="function">
    <text evidence="8">Essential component of the TIM23 complex, a complex that mediates the translocation of transit peptide-containing proteins across the mitochondrial inner membrane.</text>
</comment>
<dbReference type="RefSeq" id="XP_014678546.1">
    <property type="nucleotide sequence ID" value="XM_014823060.1"/>
</dbReference>
<evidence type="ECO:0000256" key="3">
    <source>
        <dbReference type="ARBA" id="ARBA00022692"/>
    </source>
</evidence>
<protein>
    <recommendedName>
        <fullName evidence="8">Mitochondrial import inner membrane translocase subunit Tim21</fullName>
    </recommendedName>
</protein>
<organism evidence="10 12">
    <name type="scientific">Priapulus caudatus</name>
    <name type="common">Priapulid worm</name>
    <dbReference type="NCBI Taxonomy" id="37621"/>
    <lineage>
        <taxon>Eukaryota</taxon>
        <taxon>Metazoa</taxon>
        <taxon>Ecdysozoa</taxon>
        <taxon>Scalidophora</taxon>
        <taxon>Priapulida</taxon>
        <taxon>Priapulimorpha</taxon>
        <taxon>Priapulimorphida</taxon>
        <taxon>Priapulidae</taxon>
        <taxon>Priapulus</taxon>
    </lineage>
</organism>
<keyword evidence="8" id="KW-0653">Protein transport</keyword>
<dbReference type="InterPro" id="IPR013261">
    <property type="entry name" value="Tim21"/>
</dbReference>
<keyword evidence="8" id="KW-0999">Mitochondrion inner membrane</keyword>
<dbReference type="RefSeq" id="XP_014678548.1">
    <property type="nucleotide sequence ID" value="XM_014823062.1"/>
</dbReference>
<evidence type="ECO:0000256" key="5">
    <source>
        <dbReference type="ARBA" id="ARBA00022989"/>
    </source>
</evidence>
<gene>
    <name evidence="11 12 13" type="primary">LOC106818345</name>
</gene>
<name>A0ABM1F276_PRICU</name>
<dbReference type="GeneID" id="106818345"/>
<comment type="similarity">
    <text evidence="2 8">Belongs to the TIM21 family.</text>
</comment>
<sequence length="220" mass="24698">MLRLQAATALRCAWSLHASQRCAGAAALLRQPHPARVIGREESTAPRRKSPGIVKSDGRSGGEVTTSLGEKVKQTSKDLTWIVVIVGGAGIIGLMFYYIFYELFSKDSPTGVYGDALKRCKKNMKVTDVLGEPLKAYGEMSSRGRRRHVSNTVFVERDGTKHMRMRFYVEGSVRKATVHVEMRENDRGKYEYLYLIVELDGYPQRTIVVEDNRGLNLVKV</sequence>
<proteinExistence type="inferred from homology"/>
<keyword evidence="3 8" id="KW-0812">Transmembrane</keyword>
<comment type="subunit">
    <text evidence="8">Component of the TIM23 complex.</text>
</comment>
<keyword evidence="5 8" id="KW-1133">Transmembrane helix</keyword>
<evidence type="ECO:0000313" key="10">
    <source>
        <dbReference type="Proteomes" id="UP000695022"/>
    </source>
</evidence>
<keyword evidence="8" id="KW-0813">Transport</keyword>
<evidence type="ECO:0000256" key="7">
    <source>
        <dbReference type="ARBA" id="ARBA00023136"/>
    </source>
</evidence>
<dbReference type="InterPro" id="IPR038552">
    <property type="entry name" value="Tim21_IMS_sf"/>
</dbReference>
<evidence type="ECO:0000313" key="13">
    <source>
        <dbReference type="RefSeq" id="XP_014678548.1"/>
    </source>
</evidence>
<keyword evidence="10" id="KW-1185">Reference proteome</keyword>
<evidence type="ECO:0000313" key="11">
    <source>
        <dbReference type="RefSeq" id="XP_014678546.1"/>
    </source>
</evidence>
<evidence type="ECO:0000256" key="6">
    <source>
        <dbReference type="ARBA" id="ARBA00023128"/>
    </source>
</evidence>
<feature type="transmembrane region" description="Helical" evidence="8">
    <location>
        <begin position="79"/>
        <end position="100"/>
    </location>
</feature>
<keyword evidence="7 8" id="KW-0472">Membrane</keyword>
<evidence type="ECO:0000256" key="9">
    <source>
        <dbReference type="SAM" id="MobiDB-lite"/>
    </source>
</evidence>
<comment type="subcellular location">
    <subcellularLocation>
        <location evidence="8">Mitochondrion inner membrane</location>
        <topology evidence="8">Single-pass membrane protein</topology>
    </subcellularLocation>
    <subcellularLocation>
        <location evidence="1">Mitochondrion membrane</location>
        <topology evidence="1">Single-pass membrane protein</topology>
    </subcellularLocation>
</comment>
<dbReference type="Proteomes" id="UP000695022">
    <property type="component" value="Unplaced"/>
</dbReference>
<keyword evidence="8" id="KW-0811">Translocation</keyword>
<dbReference type="PANTHER" id="PTHR13032:SF6">
    <property type="entry name" value="MITOCHONDRIAL IMPORT INNER MEMBRANE TRANSLOCASE SUBUNIT TIM21"/>
    <property type="match status" value="1"/>
</dbReference>
<evidence type="ECO:0000256" key="1">
    <source>
        <dbReference type="ARBA" id="ARBA00004304"/>
    </source>
</evidence>
<dbReference type="Gene3D" id="3.10.450.320">
    <property type="entry name" value="Mitochondrial import inner membrane translocase subunit Tim21"/>
    <property type="match status" value="1"/>
</dbReference>
<dbReference type="RefSeq" id="XP_014678547.1">
    <property type="nucleotide sequence ID" value="XM_014823061.1"/>
</dbReference>
<feature type="region of interest" description="Disordered" evidence="9">
    <location>
        <begin position="37"/>
        <end position="69"/>
    </location>
</feature>
<keyword evidence="4" id="KW-0809">Transit peptide</keyword>
<evidence type="ECO:0000256" key="2">
    <source>
        <dbReference type="ARBA" id="ARBA00010867"/>
    </source>
</evidence>
<dbReference type="PANTHER" id="PTHR13032">
    <property type="entry name" value="MITOCHONDRIAL IMPORT INNER MEMBRANE TRANSLOCASE SUBUNIT TIM21"/>
    <property type="match status" value="1"/>
</dbReference>
<evidence type="ECO:0000256" key="8">
    <source>
        <dbReference type="RuleBase" id="RU367142"/>
    </source>
</evidence>
<accession>A0ABM1F276</accession>
<reference evidence="11 12" key="1">
    <citation type="submission" date="2025-05" db="UniProtKB">
        <authorList>
            <consortium name="RefSeq"/>
        </authorList>
    </citation>
    <scope>IDENTIFICATION</scope>
</reference>